<keyword evidence="3" id="KW-0812">Transmembrane</keyword>
<comment type="caution">
    <text evidence="5">The sequence shown here is derived from an EMBL/GenBank/DDBJ whole genome shotgun (WGS) entry which is preliminary data.</text>
</comment>
<dbReference type="Gene3D" id="1.10.357.10">
    <property type="entry name" value="Tetracycline Repressor, domain 2"/>
    <property type="match status" value="1"/>
</dbReference>
<dbReference type="Pfam" id="PF00440">
    <property type="entry name" value="TetR_N"/>
    <property type="match status" value="1"/>
</dbReference>
<dbReference type="PANTHER" id="PTHR43479:SF11">
    <property type="entry name" value="ACREF_ENVCD OPERON REPRESSOR-RELATED"/>
    <property type="match status" value="1"/>
</dbReference>
<dbReference type="Pfam" id="PF21306">
    <property type="entry name" value="TetR_C_40"/>
    <property type="match status" value="1"/>
</dbReference>
<evidence type="ECO:0000313" key="5">
    <source>
        <dbReference type="EMBL" id="RJF89945.1"/>
    </source>
</evidence>
<dbReference type="RefSeq" id="WP_119782244.1">
    <property type="nucleotide sequence ID" value="NZ_QYUK01000011.1"/>
</dbReference>
<evidence type="ECO:0000259" key="4">
    <source>
        <dbReference type="PROSITE" id="PS50977"/>
    </source>
</evidence>
<dbReference type="InterPro" id="IPR009057">
    <property type="entry name" value="Homeodomain-like_sf"/>
</dbReference>
<dbReference type="PRINTS" id="PR00455">
    <property type="entry name" value="HTHTETR"/>
</dbReference>
<dbReference type="AlphaFoldDB" id="A0A418WIX4"/>
<feature type="transmembrane region" description="Helical" evidence="3">
    <location>
        <begin position="141"/>
        <end position="160"/>
    </location>
</feature>
<dbReference type="OrthoDB" id="9803547at2"/>
<dbReference type="EMBL" id="QYUK01000011">
    <property type="protein sequence ID" value="RJF89945.1"/>
    <property type="molecule type" value="Genomic_DNA"/>
</dbReference>
<dbReference type="InterPro" id="IPR001647">
    <property type="entry name" value="HTH_TetR"/>
</dbReference>
<sequence length="203" mass="21628">MRGSAAQKRIHKAALELFAEKGTAAVTVSELAAAAGVVRGTIYKNLASPERLFETIAAQLAEDMDLRVASSYTGAEDPAMRLAIGIRLYVRRAHEEPHWGRFLVQFAMTNKSLREIWAGPPVQDLVRGIESKRYDIQPGQVAAALAVIAGSTLSAIVLVLDGQRTWRDAGSDVAALVLRALGLDAAEATTLATAPLPDLAEGI</sequence>
<name>A0A418WIX4_9PROT</name>
<accession>A0A418WIX4</accession>
<organism evidence="5 6">
    <name type="scientific">Oleomonas cavernae</name>
    <dbReference type="NCBI Taxonomy" id="2320859"/>
    <lineage>
        <taxon>Bacteria</taxon>
        <taxon>Pseudomonadati</taxon>
        <taxon>Pseudomonadota</taxon>
        <taxon>Alphaproteobacteria</taxon>
        <taxon>Acetobacterales</taxon>
        <taxon>Acetobacteraceae</taxon>
        <taxon>Oleomonas</taxon>
    </lineage>
</organism>
<keyword evidence="6" id="KW-1185">Reference proteome</keyword>
<keyword evidence="3" id="KW-1133">Transmembrane helix</keyword>
<dbReference type="InterPro" id="IPR050624">
    <property type="entry name" value="HTH-type_Tx_Regulator"/>
</dbReference>
<dbReference type="InterPro" id="IPR049513">
    <property type="entry name" value="TetR_C_40"/>
</dbReference>
<gene>
    <name evidence="5" type="ORF">D3874_10410</name>
</gene>
<feature type="DNA-binding region" description="H-T-H motif" evidence="2">
    <location>
        <begin position="27"/>
        <end position="46"/>
    </location>
</feature>
<dbReference type="Proteomes" id="UP000284605">
    <property type="component" value="Unassembled WGS sequence"/>
</dbReference>
<evidence type="ECO:0000256" key="2">
    <source>
        <dbReference type="PROSITE-ProRule" id="PRU00335"/>
    </source>
</evidence>
<feature type="domain" description="HTH tetR-type" evidence="4">
    <location>
        <begin position="4"/>
        <end position="64"/>
    </location>
</feature>
<keyword evidence="1 2" id="KW-0238">DNA-binding</keyword>
<dbReference type="GO" id="GO:0003677">
    <property type="term" value="F:DNA binding"/>
    <property type="evidence" value="ECO:0007669"/>
    <property type="project" value="UniProtKB-UniRule"/>
</dbReference>
<dbReference type="PROSITE" id="PS50977">
    <property type="entry name" value="HTH_TETR_2"/>
    <property type="match status" value="1"/>
</dbReference>
<evidence type="ECO:0000313" key="6">
    <source>
        <dbReference type="Proteomes" id="UP000284605"/>
    </source>
</evidence>
<dbReference type="SUPFAM" id="SSF46689">
    <property type="entry name" value="Homeodomain-like"/>
    <property type="match status" value="1"/>
</dbReference>
<evidence type="ECO:0000256" key="3">
    <source>
        <dbReference type="SAM" id="Phobius"/>
    </source>
</evidence>
<reference evidence="5 6" key="1">
    <citation type="submission" date="2018-09" db="EMBL/GenBank/DDBJ databases">
        <authorList>
            <person name="Zhu H."/>
        </authorList>
    </citation>
    <scope>NUCLEOTIDE SEQUENCE [LARGE SCALE GENOMIC DNA]</scope>
    <source>
        <strain evidence="5 6">K1W22B-8</strain>
    </source>
</reference>
<evidence type="ECO:0000256" key="1">
    <source>
        <dbReference type="ARBA" id="ARBA00023125"/>
    </source>
</evidence>
<dbReference type="PANTHER" id="PTHR43479">
    <property type="entry name" value="ACREF/ENVCD OPERON REPRESSOR-RELATED"/>
    <property type="match status" value="1"/>
</dbReference>
<proteinExistence type="predicted"/>
<keyword evidence="3" id="KW-0472">Membrane</keyword>
<protein>
    <submittedName>
        <fullName evidence="5">TetR/AcrR family transcriptional regulator</fullName>
    </submittedName>
</protein>